<dbReference type="CDD" id="cd11527">
    <property type="entry name" value="NTP-PPase_dUTPase"/>
    <property type="match status" value="1"/>
</dbReference>
<proteinExistence type="predicted"/>
<sequence>MNIEKLLHMQKKLDQHIESENGLENEDLVDKKILALLVETGELANETRSFKFWSKKSPSEKDVILEEYVDGIHFILSLGLEMGLKEIDLEDNHTPSRDLNEQFLQVYKAIIDLREERSVRHFFTLFNQYLSLGEIMGFSSGDVFDAYVEKNNVNYERQKEGY</sequence>
<accession>A0ABU9KHU4</accession>
<dbReference type="Proteomes" id="UP001389717">
    <property type="component" value="Unassembled WGS sequence"/>
</dbReference>
<organism evidence="1 2">
    <name type="scientific">Rossellomorea oryzaecorticis</name>
    <dbReference type="NCBI Taxonomy" id="1396505"/>
    <lineage>
        <taxon>Bacteria</taxon>
        <taxon>Bacillati</taxon>
        <taxon>Bacillota</taxon>
        <taxon>Bacilli</taxon>
        <taxon>Bacillales</taxon>
        <taxon>Bacillaceae</taxon>
        <taxon>Rossellomorea</taxon>
    </lineage>
</organism>
<evidence type="ECO:0000313" key="2">
    <source>
        <dbReference type="Proteomes" id="UP001389717"/>
    </source>
</evidence>
<dbReference type="Gene3D" id="1.10.4010.10">
    <property type="entry name" value="Type II deoxyuridine triphosphatase"/>
    <property type="match status" value="1"/>
</dbReference>
<dbReference type="InterPro" id="IPR016947">
    <property type="entry name" value="UCP030140"/>
</dbReference>
<evidence type="ECO:0000313" key="1">
    <source>
        <dbReference type="EMBL" id="MEL3974734.1"/>
    </source>
</evidence>
<dbReference type="RefSeq" id="WP_341986289.1">
    <property type="nucleotide sequence ID" value="NZ_JBBYAF010000078.1"/>
</dbReference>
<dbReference type="InterPro" id="IPR014871">
    <property type="entry name" value="dUTPase/dCTP_pyrophosphatase"/>
</dbReference>
<protein>
    <submittedName>
        <fullName evidence="1">dUTP diphosphatase</fullName>
    </submittedName>
</protein>
<name>A0ABU9KHU4_9BACI</name>
<dbReference type="PIRSF" id="PIRSF030140">
    <property type="entry name" value="UCP030140"/>
    <property type="match status" value="1"/>
</dbReference>
<dbReference type="SUPFAM" id="SSF101386">
    <property type="entry name" value="all-alpha NTP pyrophosphatases"/>
    <property type="match status" value="1"/>
</dbReference>
<keyword evidence="2" id="KW-1185">Reference proteome</keyword>
<dbReference type="Pfam" id="PF08761">
    <property type="entry name" value="dUTPase_2"/>
    <property type="match status" value="1"/>
</dbReference>
<reference evidence="1 2" key="1">
    <citation type="submission" date="2024-04" db="EMBL/GenBank/DDBJ databases">
        <title>Bacillus oryzaecorticis sp. nov., a moderately halophilic bacterium isolated from rice husks.</title>
        <authorList>
            <person name="Zhu H.-S."/>
        </authorList>
    </citation>
    <scope>NUCLEOTIDE SEQUENCE [LARGE SCALE GENOMIC DNA]</scope>
    <source>
        <strain evidence="1 2">ZC255</strain>
    </source>
</reference>
<comment type="caution">
    <text evidence="1">The sequence shown here is derived from an EMBL/GenBank/DDBJ whole genome shotgun (WGS) entry which is preliminary data.</text>
</comment>
<gene>
    <name evidence="1" type="ORF">AAEO50_20815</name>
</gene>
<dbReference type="EMBL" id="JBBYAF010000078">
    <property type="protein sequence ID" value="MEL3974734.1"/>
    <property type="molecule type" value="Genomic_DNA"/>
</dbReference>